<protein>
    <submittedName>
        <fullName evidence="5">Transducin/WD40 repeat-like superfamily protein</fullName>
    </submittedName>
</protein>
<dbReference type="PROSITE" id="PS50082">
    <property type="entry name" value="WD_REPEATS_2"/>
    <property type="match status" value="1"/>
</dbReference>
<dbReference type="EMBL" id="CACSLK010027789">
    <property type="protein sequence ID" value="CAA0829739.1"/>
    <property type="molecule type" value="Genomic_DNA"/>
</dbReference>
<reference evidence="5" key="1">
    <citation type="submission" date="2019-12" db="EMBL/GenBank/DDBJ databases">
        <authorList>
            <person name="Scholes J."/>
        </authorList>
    </citation>
    <scope>NUCLEOTIDE SEQUENCE</scope>
</reference>
<evidence type="ECO:0000256" key="2">
    <source>
        <dbReference type="ARBA" id="ARBA00022737"/>
    </source>
</evidence>
<feature type="region of interest" description="Disordered" evidence="4">
    <location>
        <begin position="1"/>
        <end position="23"/>
    </location>
</feature>
<name>A0A9N7NGT6_STRHE</name>
<dbReference type="AlphaFoldDB" id="A0A9N7NGT6"/>
<organism evidence="5 6">
    <name type="scientific">Striga hermonthica</name>
    <name type="common">Purple witchweed</name>
    <name type="synonym">Buchnera hermonthica</name>
    <dbReference type="NCBI Taxonomy" id="68872"/>
    <lineage>
        <taxon>Eukaryota</taxon>
        <taxon>Viridiplantae</taxon>
        <taxon>Streptophyta</taxon>
        <taxon>Embryophyta</taxon>
        <taxon>Tracheophyta</taxon>
        <taxon>Spermatophyta</taxon>
        <taxon>Magnoliopsida</taxon>
        <taxon>eudicotyledons</taxon>
        <taxon>Gunneridae</taxon>
        <taxon>Pentapetalae</taxon>
        <taxon>asterids</taxon>
        <taxon>lamiids</taxon>
        <taxon>Lamiales</taxon>
        <taxon>Orobanchaceae</taxon>
        <taxon>Buchnereae</taxon>
        <taxon>Striga</taxon>
    </lineage>
</organism>
<dbReference type="PANTHER" id="PTHR14107:SF16">
    <property type="entry name" value="AT02583P"/>
    <property type="match status" value="1"/>
</dbReference>
<keyword evidence="2" id="KW-0677">Repeat</keyword>
<dbReference type="Proteomes" id="UP001153555">
    <property type="component" value="Unassembled WGS sequence"/>
</dbReference>
<dbReference type="SUPFAM" id="SSF50978">
    <property type="entry name" value="WD40 repeat-like"/>
    <property type="match status" value="1"/>
</dbReference>
<dbReference type="InterPro" id="IPR051362">
    <property type="entry name" value="WD_repeat_creC_regulators"/>
</dbReference>
<sequence length="547" mass="58847">MNTTASSTNTAPSGTNGSNPGLKTYFKGPEGKYKLQYEKTYPLAASNFAHGRTVTQVTVAHLKEKPKETPFQPSSTSGASTGVRSVAARLLGGSTGVKALSHSGGNGGNKSINGTNGKLGSLGASSLNNVVGVSNFDGQGSYVVFNVGDTILIGDLNTQEKDPIKSIQFGNSNPVCHAFDSEAEDGHDLLFGLSSGDVYSVSLRQQLQDAGKKLVGAHHYNKDASHFSFHKLNSRCTCIAWIPNGLGSFLVAHADGSMYIYEKARNKDVNGEHSFPVVKDPSQFSVSHARYSKNPVARWHICQGSINAISFSADGAYIATVGRDGYLRVFDYKNEELVCGGKSYYGALLCCAWSSDGKYILAGGEDDLVQVWSMEDKRIVAWGEGHSSWVSGVAFDPYWSAPNADGTQENIIYRFGSVGQDAQLLLWDLEMDELMVPVRRAPGGSPTYSTEAHQSAHWDNACPIGTLKAAPSTREVPKLPPLVAHRAHTEPLSGLVFAREFVLTVCREGHIKIWKRPGFDEIGPVWPDSSSSCSGVMEKPKVTVVEV</sequence>
<evidence type="ECO:0000256" key="3">
    <source>
        <dbReference type="PROSITE-ProRule" id="PRU00221"/>
    </source>
</evidence>
<dbReference type="SMART" id="SM00320">
    <property type="entry name" value="WD40"/>
    <property type="match status" value="5"/>
</dbReference>
<dbReference type="InterPro" id="IPR015943">
    <property type="entry name" value="WD40/YVTN_repeat-like_dom_sf"/>
</dbReference>
<dbReference type="OrthoDB" id="3367at2759"/>
<keyword evidence="6" id="KW-1185">Reference proteome</keyword>
<evidence type="ECO:0000313" key="6">
    <source>
        <dbReference type="Proteomes" id="UP001153555"/>
    </source>
</evidence>
<feature type="compositionally biased region" description="Low complexity" evidence="4">
    <location>
        <begin position="1"/>
        <end position="19"/>
    </location>
</feature>
<dbReference type="InterPro" id="IPR001680">
    <property type="entry name" value="WD40_rpt"/>
</dbReference>
<gene>
    <name evidence="5" type="ORF">SHERM_25256</name>
</gene>
<accession>A0A9N7NGT6</accession>
<dbReference type="Gene3D" id="2.130.10.10">
    <property type="entry name" value="YVTN repeat-like/Quinoprotein amine dehydrogenase"/>
    <property type="match status" value="1"/>
</dbReference>
<dbReference type="InterPro" id="IPR036322">
    <property type="entry name" value="WD40_repeat_dom_sf"/>
</dbReference>
<evidence type="ECO:0000256" key="4">
    <source>
        <dbReference type="SAM" id="MobiDB-lite"/>
    </source>
</evidence>
<dbReference type="Pfam" id="PF00400">
    <property type="entry name" value="WD40"/>
    <property type="match status" value="2"/>
</dbReference>
<dbReference type="PANTHER" id="PTHR14107">
    <property type="entry name" value="WD REPEAT PROTEIN"/>
    <property type="match status" value="1"/>
</dbReference>
<comment type="caution">
    <text evidence="5">The sequence shown here is derived from an EMBL/GenBank/DDBJ whole genome shotgun (WGS) entry which is preliminary data.</text>
</comment>
<evidence type="ECO:0000313" key="5">
    <source>
        <dbReference type="EMBL" id="CAA0829739.1"/>
    </source>
</evidence>
<feature type="repeat" description="WD" evidence="3">
    <location>
        <begin position="341"/>
        <end position="382"/>
    </location>
</feature>
<keyword evidence="1 3" id="KW-0853">WD repeat</keyword>
<proteinExistence type="predicted"/>
<evidence type="ECO:0000256" key="1">
    <source>
        <dbReference type="ARBA" id="ARBA00022574"/>
    </source>
</evidence>